<name>X1PXW4_9ZZZZ</name>
<dbReference type="PANTHER" id="PTHR48443:SF1">
    <property type="entry name" value="DNA-DIRECTED RNA POLYMERASE SUBUNIT BETA"/>
    <property type="match status" value="1"/>
</dbReference>
<accession>X1PXW4</accession>
<dbReference type="PANTHER" id="PTHR48443">
    <property type="entry name" value="DNA-DIRECTED RNA POLYMERASE SUBUNIT BETA"/>
    <property type="match status" value="1"/>
</dbReference>
<evidence type="ECO:0008006" key="3">
    <source>
        <dbReference type="Google" id="ProtNLM"/>
    </source>
</evidence>
<comment type="caution">
    <text evidence="2">The sequence shown here is derived from an EMBL/GenBank/DDBJ whole genome shotgun (WGS) entry which is preliminary data.</text>
</comment>
<dbReference type="AlphaFoldDB" id="X1PXW4"/>
<organism evidence="2">
    <name type="scientific">marine sediment metagenome</name>
    <dbReference type="NCBI Taxonomy" id="412755"/>
    <lineage>
        <taxon>unclassified sequences</taxon>
        <taxon>metagenomes</taxon>
        <taxon>ecological metagenomes</taxon>
    </lineage>
</organism>
<dbReference type="Gene3D" id="1.10.1790.20">
    <property type="match status" value="1"/>
</dbReference>
<proteinExistence type="predicted"/>
<sequence>NDKHIEVIAHQMLAKVRIDSSGDTELLPGELMDRFHYEDINAKVLAEGGEPATAHTVLMAITRAALSTNSWLAAASFQETTKVLTDAAIYGKVDKLIGLNENVIIGKMIPARYPAYEEMPEEGVPEEVPELVAGEEDKEELAI</sequence>
<evidence type="ECO:0000313" key="2">
    <source>
        <dbReference type="EMBL" id="GAI47386.1"/>
    </source>
</evidence>
<gene>
    <name evidence="2" type="ORF">S06H3_60746</name>
</gene>
<reference evidence="2" key="1">
    <citation type="journal article" date="2014" name="Front. Microbiol.">
        <title>High frequency of phylogenetically diverse reductive dehalogenase-homologous genes in deep subseafloor sedimentary metagenomes.</title>
        <authorList>
            <person name="Kawai M."/>
            <person name="Futagami T."/>
            <person name="Toyoda A."/>
            <person name="Takaki Y."/>
            <person name="Nishi S."/>
            <person name="Hori S."/>
            <person name="Arai W."/>
            <person name="Tsubouchi T."/>
            <person name="Morono Y."/>
            <person name="Uchiyama I."/>
            <person name="Ito T."/>
            <person name="Fujiyama A."/>
            <person name="Inagaki F."/>
            <person name="Takami H."/>
        </authorList>
    </citation>
    <scope>NUCLEOTIDE SEQUENCE</scope>
    <source>
        <strain evidence="2">Expedition CK06-06</strain>
    </source>
</reference>
<dbReference type="SUPFAM" id="SSF64484">
    <property type="entry name" value="beta and beta-prime subunits of DNA dependent RNA-polymerase"/>
    <property type="match status" value="1"/>
</dbReference>
<dbReference type="EMBL" id="BARV01039687">
    <property type="protein sequence ID" value="GAI47386.1"/>
    <property type="molecule type" value="Genomic_DNA"/>
</dbReference>
<protein>
    <recommendedName>
        <fullName evidence="3">RNA polymerase Rpb1 domain-containing protein</fullName>
    </recommendedName>
</protein>
<feature type="non-terminal residue" evidence="2">
    <location>
        <position position="1"/>
    </location>
</feature>
<dbReference type="Gene3D" id="1.10.150.390">
    <property type="match status" value="1"/>
</dbReference>
<dbReference type="CDD" id="cd02655">
    <property type="entry name" value="RNAP_beta'_C"/>
    <property type="match status" value="1"/>
</dbReference>
<evidence type="ECO:0000256" key="1">
    <source>
        <dbReference type="SAM" id="MobiDB-lite"/>
    </source>
</evidence>
<feature type="region of interest" description="Disordered" evidence="1">
    <location>
        <begin position="121"/>
        <end position="143"/>
    </location>
</feature>